<feature type="transmembrane region" description="Helical" evidence="9">
    <location>
        <begin position="47"/>
        <end position="65"/>
    </location>
</feature>
<feature type="transmembrane region" description="Helical" evidence="9">
    <location>
        <begin position="128"/>
        <end position="146"/>
    </location>
</feature>
<protein>
    <submittedName>
        <fullName evidence="11">TRAP transporter small permease</fullName>
    </submittedName>
</protein>
<evidence type="ECO:0000256" key="4">
    <source>
        <dbReference type="ARBA" id="ARBA00022519"/>
    </source>
</evidence>
<accession>A0ABU3TYU8</accession>
<dbReference type="RefSeq" id="WP_249236754.1">
    <property type="nucleotide sequence ID" value="NZ_CP094473.1"/>
</dbReference>
<proteinExistence type="inferred from homology"/>
<keyword evidence="3" id="KW-1003">Cell membrane</keyword>
<keyword evidence="2" id="KW-0813">Transport</keyword>
<comment type="subcellular location">
    <subcellularLocation>
        <location evidence="1">Cell inner membrane</location>
        <topology evidence="1">Multi-pass membrane protein</topology>
    </subcellularLocation>
</comment>
<feature type="transmembrane region" description="Helical" evidence="9">
    <location>
        <begin position="12"/>
        <end position="32"/>
    </location>
</feature>
<organism evidence="11 12">
    <name type="scientific">Faecalibacterium wellingii</name>
    <dbReference type="NCBI Taxonomy" id="2929491"/>
    <lineage>
        <taxon>Bacteria</taxon>
        <taxon>Bacillati</taxon>
        <taxon>Bacillota</taxon>
        <taxon>Clostridia</taxon>
        <taxon>Eubacteriales</taxon>
        <taxon>Oscillospiraceae</taxon>
        <taxon>Faecalibacterium</taxon>
    </lineage>
</organism>
<keyword evidence="5 9" id="KW-0812">Transmembrane</keyword>
<dbReference type="Pfam" id="PF04290">
    <property type="entry name" value="DctQ"/>
    <property type="match status" value="1"/>
</dbReference>
<evidence type="ECO:0000259" key="10">
    <source>
        <dbReference type="Pfam" id="PF04290"/>
    </source>
</evidence>
<keyword evidence="12" id="KW-1185">Reference proteome</keyword>
<evidence type="ECO:0000256" key="8">
    <source>
        <dbReference type="ARBA" id="ARBA00038436"/>
    </source>
</evidence>
<keyword evidence="7 9" id="KW-0472">Membrane</keyword>
<dbReference type="EMBL" id="JAWHPR010000003">
    <property type="protein sequence ID" value="MDU8688484.1"/>
    <property type="molecule type" value="Genomic_DNA"/>
</dbReference>
<evidence type="ECO:0000256" key="9">
    <source>
        <dbReference type="SAM" id="Phobius"/>
    </source>
</evidence>
<dbReference type="Proteomes" id="UP001263246">
    <property type="component" value="Unassembled WGS sequence"/>
</dbReference>
<evidence type="ECO:0000256" key="6">
    <source>
        <dbReference type="ARBA" id="ARBA00022989"/>
    </source>
</evidence>
<dbReference type="InterPro" id="IPR055348">
    <property type="entry name" value="DctQ"/>
</dbReference>
<evidence type="ECO:0000313" key="11">
    <source>
        <dbReference type="EMBL" id="MDU8688484.1"/>
    </source>
</evidence>
<comment type="caution">
    <text evidence="11">The sequence shown here is derived from an EMBL/GenBank/DDBJ whole genome shotgun (WGS) entry which is preliminary data.</text>
</comment>
<feature type="domain" description="Tripartite ATP-independent periplasmic transporters DctQ component" evidence="10">
    <location>
        <begin position="23"/>
        <end position="150"/>
    </location>
</feature>
<sequence>MEKLRNTLNKLLNLLAGLSMTVMVVLTAYQVIVRYIFNSPSTWSEELVGYLFGWSTMLGATIVSGERGHMNIPVLVDRFNPTMRKAFHIFAEVIAFIFSAAILVFGGFQVSKLAMGQQTSSLGVAVGVFYWVMPVCGVIILVYSVLNIIGIANGSICLDAPEDADFAKVEAEMAADADKENKED</sequence>
<reference evidence="11 12" key="1">
    <citation type="submission" date="2023-10" db="EMBL/GenBank/DDBJ databases">
        <title>Host Genetic Regulation of Human Gut Microbial Structural Variation.</title>
        <authorList>
            <person name="Harmsen H.J.M."/>
        </authorList>
    </citation>
    <scope>NUCLEOTIDE SEQUENCE [LARGE SCALE GENOMIC DNA]</scope>
    <source>
        <strain evidence="11 12">HTF-F</strain>
    </source>
</reference>
<feature type="transmembrane region" description="Helical" evidence="9">
    <location>
        <begin position="86"/>
        <end position="108"/>
    </location>
</feature>
<dbReference type="PANTHER" id="PTHR35011:SF2">
    <property type="entry name" value="2,3-DIKETO-L-GULONATE TRAP TRANSPORTER SMALL PERMEASE PROTEIN YIAM"/>
    <property type="match status" value="1"/>
</dbReference>
<evidence type="ECO:0000256" key="7">
    <source>
        <dbReference type="ARBA" id="ARBA00023136"/>
    </source>
</evidence>
<keyword evidence="4" id="KW-0997">Cell inner membrane</keyword>
<evidence type="ECO:0000256" key="2">
    <source>
        <dbReference type="ARBA" id="ARBA00022448"/>
    </source>
</evidence>
<keyword evidence="6 9" id="KW-1133">Transmembrane helix</keyword>
<name>A0ABU3TYU8_9FIRM</name>
<comment type="similarity">
    <text evidence="8">Belongs to the TRAP transporter small permease family.</text>
</comment>
<evidence type="ECO:0000256" key="3">
    <source>
        <dbReference type="ARBA" id="ARBA00022475"/>
    </source>
</evidence>
<evidence type="ECO:0000313" key="12">
    <source>
        <dbReference type="Proteomes" id="UP001263246"/>
    </source>
</evidence>
<dbReference type="PANTHER" id="PTHR35011">
    <property type="entry name" value="2,3-DIKETO-L-GULONATE TRAP TRANSPORTER SMALL PERMEASE PROTEIN YIAM"/>
    <property type="match status" value="1"/>
</dbReference>
<evidence type="ECO:0000256" key="1">
    <source>
        <dbReference type="ARBA" id="ARBA00004429"/>
    </source>
</evidence>
<gene>
    <name evidence="11" type="ORF">RX402_06955</name>
</gene>
<dbReference type="InterPro" id="IPR007387">
    <property type="entry name" value="TRAP_DctQ"/>
</dbReference>
<evidence type="ECO:0000256" key="5">
    <source>
        <dbReference type="ARBA" id="ARBA00022692"/>
    </source>
</evidence>